<accession>A0A5N7A6S7</accession>
<dbReference type="InterPro" id="IPR025851">
    <property type="entry name" value="SUKH-4"/>
</dbReference>
<evidence type="ECO:0000313" key="2">
    <source>
        <dbReference type="EMBL" id="KAE8364906.1"/>
    </source>
</evidence>
<name>A0A5N7A6S7_9EURO</name>
<protein>
    <recommendedName>
        <fullName evidence="4">SUKH-4 immunity protein-domain-containing protein</fullName>
    </recommendedName>
</protein>
<feature type="signal peptide" evidence="1">
    <location>
        <begin position="1"/>
        <end position="24"/>
    </location>
</feature>
<dbReference type="RefSeq" id="XP_031927987.1">
    <property type="nucleotide sequence ID" value="XM_032072498.1"/>
</dbReference>
<evidence type="ECO:0008006" key="4">
    <source>
        <dbReference type="Google" id="ProtNLM"/>
    </source>
</evidence>
<dbReference type="Proteomes" id="UP000326268">
    <property type="component" value="Unassembled WGS sequence"/>
</dbReference>
<dbReference type="AlphaFoldDB" id="A0A5N7A6S7"/>
<sequence>MGLLGLPLEIILLVYQNLDSTTEAYYFAQSCKSAYIVFCDLYYRGKIFQSILNNIIRAAAPNRAWLEACFGANILWRPTESDLERLDHARTREFLLNVGFPAFKLQGIPFESLHLTQDPESSLKHYIFTDNNELEMHPTPSCPLAQCSDIYFHVGNVNDCLVMVDAVDGDVWLYEPDYLRYGGAGFYIYDCPWQNTVAWSLDSFAMLFGMVVAVVQDLRTAPWRSSSWGLQARRDILADLRERINECDYVVAEDISGFWDDLFENLRGDSI</sequence>
<keyword evidence="1" id="KW-0732">Signal</keyword>
<organism evidence="2 3">
    <name type="scientific">Aspergillus caelatus</name>
    <dbReference type="NCBI Taxonomy" id="61420"/>
    <lineage>
        <taxon>Eukaryota</taxon>
        <taxon>Fungi</taxon>
        <taxon>Dikarya</taxon>
        <taxon>Ascomycota</taxon>
        <taxon>Pezizomycotina</taxon>
        <taxon>Eurotiomycetes</taxon>
        <taxon>Eurotiomycetidae</taxon>
        <taxon>Eurotiales</taxon>
        <taxon>Aspergillaceae</taxon>
        <taxon>Aspergillus</taxon>
        <taxon>Aspergillus subgen. Circumdati</taxon>
    </lineage>
</organism>
<gene>
    <name evidence="2" type="ORF">BDV27DRAFT_157388</name>
</gene>
<dbReference type="Pfam" id="PF14435">
    <property type="entry name" value="SUKH-4"/>
    <property type="match status" value="1"/>
</dbReference>
<dbReference type="EMBL" id="ML737641">
    <property type="protein sequence ID" value="KAE8364906.1"/>
    <property type="molecule type" value="Genomic_DNA"/>
</dbReference>
<evidence type="ECO:0000256" key="1">
    <source>
        <dbReference type="SAM" id="SignalP"/>
    </source>
</evidence>
<keyword evidence="3" id="KW-1185">Reference proteome</keyword>
<evidence type="ECO:0000313" key="3">
    <source>
        <dbReference type="Proteomes" id="UP000326268"/>
    </source>
</evidence>
<reference evidence="2 3" key="1">
    <citation type="submission" date="2019-04" db="EMBL/GenBank/DDBJ databases">
        <title>Friends and foes A comparative genomics studyof 23 Aspergillus species from section Flavi.</title>
        <authorList>
            <consortium name="DOE Joint Genome Institute"/>
            <person name="Kjaerbolling I."/>
            <person name="Vesth T."/>
            <person name="Frisvad J.C."/>
            <person name="Nybo J.L."/>
            <person name="Theobald S."/>
            <person name="Kildgaard S."/>
            <person name="Isbrandt T."/>
            <person name="Kuo A."/>
            <person name="Sato A."/>
            <person name="Lyhne E.K."/>
            <person name="Kogle M.E."/>
            <person name="Wiebenga A."/>
            <person name="Kun R.S."/>
            <person name="Lubbers R.J."/>
            <person name="Makela M.R."/>
            <person name="Barry K."/>
            <person name="Chovatia M."/>
            <person name="Clum A."/>
            <person name="Daum C."/>
            <person name="Haridas S."/>
            <person name="He G."/>
            <person name="LaButti K."/>
            <person name="Lipzen A."/>
            <person name="Mondo S."/>
            <person name="Riley R."/>
            <person name="Salamov A."/>
            <person name="Simmons B.A."/>
            <person name="Magnuson J.K."/>
            <person name="Henrissat B."/>
            <person name="Mortensen U.H."/>
            <person name="Larsen T.O."/>
            <person name="Devries R.P."/>
            <person name="Grigoriev I.V."/>
            <person name="Machida M."/>
            <person name="Baker S.E."/>
            <person name="Andersen M.R."/>
        </authorList>
    </citation>
    <scope>NUCLEOTIDE SEQUENCE [LARGE SCALE GENOMIC DNA]</scope>
    <source>
        <strain evidence="2 3">CBS 763.97</strain>
    </source>
</reference>
<proteinExistence type="predicted"/>
<dbReference type="GeneID" id="43656944"/>
<feature type="chain" id="PRO_5024951383" description="SUKH-4 immunity protein-domain-containing protein" evidence="1">
    <location>
        <begin position="25"/>
        <end position="271"/>
    </location>
</feature>
<dbReference type="OrthoDB" id="4474617at2759"/>